<feature type="region of interest" description="Disordered" evidence="1">
    <location>
        <begin position="1"/>
        <end position="21"/>
    </location>
</feature>
<dbReference type="EMBL" id="JAFBBK010000001">
    <property type="protein sequence ID" value="MBM7413464.1"/>
    <property type="molecule type" value="Genomic_DNA"/>
</dbReference>
<dbReference type="RefSeq" id="WP_204866104.1">
    <property type="nucleotide sequence ID" value="NZ_JAFBBK010000001.1"/>
</dbReference>
<feature type="compositionally biased region" description="Basic and acidic residues" evidence="1">
    <location>
        <begin position="7"/>
        <end position="21"/>
    </location>
</feature>
<dbReference type="SUPFAM" id="SSF55781">
    <property type="entry name" value="GAF domain-like"/>
    <property type="match status" value="1"/>
</dbReference>
<accession>A0ABS2KNB7</accession>
<sequence length="240" mass="25496">MASNPAREPHPPDERVTGELRSGRTAETWLAACVQWCRADGAAVVAESAADADVRLVTFATDDLAERLADLQYLLGCGPHTESMAGAGHSRLDVEDPAHGVRWTTLVDELATLGVVEVATFPIGAAATPLGTLQMYWRGRRRSSTHSDAAIAALVERRPELLAPRVPLCDDLDGDTVLTAVDGGPDHGFDLSTVHLAIGVVVARHHLSVQAASALLRAQAYSAGITVTEQARRVLDDQRG</sequence>
<gene>
    <name evidence="2" type="ORF">JOE42_000197</name>
</gene>
<evidence type="ECO:0000256" key="1">
    <source>
        <dbReference type="SAM" id="MobiDB-lite"/>
    </source>
</evidence>
<dbReference type="Proteomes" id="UP000703038">
    <property type="component" value="Unassembled WGS sequence"/>
</dbReference>
<organism evidence="2 3">
    <name type="scientific">Rhodococcoides corynebacterioides</name>
    <dbReference type="NCBI Taxonomy" id="53972"/>
    <lineage>
        <taxon>Bacteria</taxon>
        <taxon>Bacillati</taxon>
        <taxon>Actinomycetota</taxon>
        <taxon>Actinomycetes</taxon>
        <taxon>Mycobacteriales</taxon>
        <taxon>Nocardiaceae</taxon>
        <taxon>Rhodococcoides</taxon>
    </lineage>
</organism>
<comment type="caution">
    <text evidence="2">The sequence shown here is derived from an EMBL/GenBank/DDBJ whole genome shotgun (WGS) entry which is preliminary data.</text>
</comment>
<reference evidence="2 3" key="1">
    <citation type="submission" date="2021-01" db="EMBL/GenBank/DDBJ databases">
        <title>Genomics of switchgrass bacterial isolates.</title>
        <authorList>
            <person name="Shade A."/>
        </authorList>
    </citation>
    <scope>NUCLEOTIDE SEQUENCE [LARGE SCALE GENOMIC DNA]</scope>
    <source>
        <strain evidence="2 3">PvP111</strain>
    </source>
</reference>
<proteinExistence type="predicted"/>
<name>A0ABS2KNB7_9NOCA</name>
<dbReference type="Gene3D" id="1.10.10.10">
    <property type="entry name" value="Winged helix-like DNA-binding domain superfamily/Winged helix DNA-binding domain"/>
    <property type="match status" value="1"/>
</dbReference>
<dbReference type="InterPro" id="IPR036388">
    <property type="entry name" value="WH-like_DNA-bd_sf"/>
</dbReference>
<evidence type="ECO:0000313" key="3">
    <source>
        <dbReference type="Proteomes" id="UP000703038"/>
    </source>
</evidence>
<evidence type="ECO:0000313" key="2">
    <source>
        <dbReference type="EMBL" id="MBM7413464.1"/>
    </source>
</evidence>
<evidence type="ECO:0008006" key="4">
    <source>
        <dbReference type="Google" id="ProtNLM"/>
    </source>
</evidence>
<keyword evidence="3" id="KW-1185">Reference proteome</keyword>
<protein>
    <recommendedName>
        <fullName evidence="4">ANTAR domain-containing protein</fullName>
    </recommendedName>
</protein>